<dbReference type="PANTHER" id="PTHR24567:SF74">
    <property type="entry name" value="HTH-TYPE TRANSCRIPTIONAL REGULATOR ARCR"/>
    <property type="match status" value="1"/>
</dbReference>
<dbReference type="GO" id="GO:0003700">
    <property type="term" value="F:DNA-binding transcription factor activity"/>
    <property type="evidence" value="ECO:0007669"/>
    <property type="project" value="TreeGrafter"/>
</dbReference>
<keyword evidence="3" id="KW-0804">Transcription</keyword>
<dbReference type="GO" id="GO:0005829">
    <property type="term" value="C:cytosol"/>
    <property type="evidence" value="ECO:0007669"/>
    <property type="project" value="TreeGrafter"/>
</dbReference>
<evidence type="ECO:0000259" key="5">
    <source>
        <dbReference type="PROSITE" id="PS50042"/>
    </source>
</evidence>
<accession>A0A518BBZ7</accession>
<dbReference type="SMART" id="SM00100">
    <property type="entry name" value="cNMP"/>
    <property type="match status" value="1"/>
</dbReference>
<dbReference type="EMBL" id="CP036279">
    <property type="protein sequence ID" value="QDU64511.1"/>
    <property type="molecule type" value="Genomic_DNA"/>
</dbReference>
<name>A0A518BBZ7_9BACT</name>
<dbReference type="PROSITE" id="PS51063">
    <property type="entry name" value="HTH_CRP_2"/>
    <property type="match status" value="1"/>
</dbReference>
<feature type="region of interest" description="Disordered" evidence="4">
    <location>
        <begin position="230"/>
        <end position="250"/>
    </location>
</feature>
<dbReference type="RefSeq" id="WP_419193006.1">
    <property type="nucleotide sequence ID" value="NZ_CP036279.1"/>
</dbReference>
<keyword evidence="7" id="KW-0675">Receptor</keyword>
<sequence length="250" mass="28174">MERFWFLKNSQLFEGLSDDECSKLEARSSFRRFKTRETVYFPGDAGGHVLLLLDGRIKIKTITPDGKEAILAFVEPGEIFGELALLSESERTEYAEANLASSVIAVPRDAMLEIMNSHPATSLRVTKFMGLKQQRIENRMKNLLFRSFRDRVIYLLAELAQRYGRWVGETQLDLGIKLSHQEIASLIGATRETVTIALGDLQSEGLVTVKRKQIAVTNVNALFALLDQPMPMPPRPRDSSPHIRLQTGGR</sequence>
<dbReference type="CDD" id="cd00092">
    <property type="entry name" value="HTH_CRP"/>
    <property type="match status" value="1"/>
</dbReference>
<dbReference type="InterPro" id="IPR050397">
    <property type="entry name" value="Env_Response_Regulators"/>
</dbReference>
<gene>
    <name evidence="7" type="primary">crp</name>
    <name evidence="7" type="ORF">Pan216_54010</name>
</gene>
<proteinExistence type="predicted"/>
<dbReference type="Pfam" id="PF00027">
    <property type="entry name" value="cNMP_binding"/>
    <property type="match status" value="1"/>
</dbReference>
<dbReference type="CDD" id="cd00038">
    <property type="entry name" value="CAP_ED"/>
    <property type="match status" value="1"/>
</dbReference>
<dbReference type="InterPro" id="IPR018490">
    <property type="entry name" value="cNMP-bd_dom_sf"/>
</dbReference>
<dbReference type="Gene3D" id="2.60.120.10">
    <property type="entry name" value="Jelly Rolls"/>
    <property type="match status" value="1"/>
</dbReference>
<keyword evidence="2" id="KW-0238">DNA-binding</keyword>
<dbReference type="InterPro" id="IPR036388">
    <property type="entry name" value="WH-like_DNA-bd_sf"/>
</dbReference>
<dbReference type="PANTHER" id="PTHR24567">
    <property type="entry name" value="CRP FAMILY TRANSCRIPTIONAL REGULATORY PROTEIN"/>
    <property type="match status" value="1"/>
</dbReference>
<dbReference type="GO" id="GO:0003677">
    <property type="term" value="F:DNA binding"/>
    <property type="evidence" value="ECO:0007669"/>
    <property type="project" value="UniProtKB-KW"/>
</dbReference>
<dbReference type="Gene3D" id="1.10.10.10">
    <property type="entry name" value="Winged helix-like DNA-binding domain superfamily/Winged helix DNA-binding domain"/>
    <property type="match status" value="1"/>
</dbReference>
<dbReference type="Proteomes" id="UP000317093">
    <property type="component" value="Chromosome"/>
</dbReference>
<dbReference type="InterPro" id="IPR000595">
    <property type="entry name" value="cNMP-bd_dom"/>
</dbReference>
<dbReference type="PROSITE" id="PS50042">
    <property type="entry name" value="CNMP_BINDING_3"/>
    <property type="match status" value="1"/>
</dbReference>
<dbReference type="KEGG" id="knv:Pan216_54010"/>
<reference evidence="7 8" key="1">
    <citation type="submission" date="2019-02" db="EMBL/GenBank/DDBJ databases">
        <title>Deep-cultivation of Planctomycetes and their phenomic and genomic characterization uncovers novel biology.</title>
        <authorList>
            <person name="Wiegand S."/>
            <person name="Jogler M."/>
            <person name="Boedeker C."/>
            <person name="Pinto D."/>
            <person name="Vollmers J."/>
            <person name="Rivas-Marin E."/>
            <person name="Kohn T."/>
            <person name="Peeters S.H."/>
            <person name="Heuer A."/>
            <person name="Rast P."/>
            <person name="Oberbeckmann S."/>
            <person name="Bunk B."/>
            <person name="Jeske O."/>
            <person name="Meyerdierks A."/>
            <person name="Storesund J.E."/>
            <person name="Kallscheuer N."/>
            <person name="Luecker S."/>
            <person name="Lage O.M."/>
            <person name="Pohl T."/>
            <person name="Merkel B.J."/>
            <person name="Hornburger P."/>
            <person name="Mueller R.-W."/>
            <person name="Bruemmer F."/>
            <person name="Labrenz M."/>
            <person name="Spormann A.M."/>
            <person name="Op den Camp H."/>
            <person name="Overmann J."/>
            <person name="Amann R."/>
            <person name="Jetten M.S.M."/>
            <person name="Mascher T."/>
            <person name="Medema M.H."/>
            <person name="Devos D.P."/>
            <person name="Kaster A.-K."/>
            <person name="Ovreas L."/>
            <person name="Rohde M."/>
            <person name="Galperin M.Y."/>
            <person name="Jogler C."/>
        </authorList>
    </citation>
    <scope>NUCLEOTIDE SEQUENCE [LARGE SCALE GENOMIC DNA]</scope>
    <source>
        <strain evidence="7 8">Pan216</strain>
    </source>
</reference>
<dbReference type="InterPro" id="IPR012318">
    <property type="entry name" value="HTH_CRP"/>
</dbReference>
<organism evidence="7 8">
    <name type="scientific">Kolteria novifilia</name>
    <dbReference type="NCBI Taxonomy" id="2527975"/>
    <lineage>
        <taxon>Bacteria</taxon>
        <taxon>Pseudomonadati</taxon>
        <taxon>Planctomycetota</taxon>
        <taxon>Planctomycetia</taxon>
        <taxon>Kolteriales</taxon>
        <taxon>Kolteriaceae</taxon>
        <taxon>Kolteria</taxon>
    </lineage>
</organism>
<dbReference type="Pfam" id="PF13545">
    <property type="entry name" value="HTH_Crp_2"/>
    <property type="match status" value="1"/>
</dbReference>
<evidence type="ECO:0000256" key="3">
    <source>
        <dbReference type="ARBA" id="ARBA00023163"/>
    </source>
</evidence>
<evidence type="ECO:0000259" key="6">
    <source>
        <dbReference type="PROSITE" id="PS51063"/>
    </source>
</evidence>
<keyword evidence="1" id="KW-0805">Transcription regulation</keyword>
<dbReference type="InterPro" id="IPR036390">
    <property type="entry name" value="WH_DNA-bd_sf"/>
</dbReference>
<feature type="domain" description="HTH crp-type" evidence="6">
    <location>
        <begin position="146"/>
        <end position="220"/>
    </location>
</feature>
<evidence type="ECO:0000256" key="4">
    <source>
        <dbReference type="SAM" id="MobiDB-lite"/>
    </source>
</evidence>
<dbReference type="SUPFAM" id="SSF51206">
    <property type="entry name" value="cAMP-binding domain-like"/>
    <property type="match status" value="1"/>
</dbReference>
<dbReference type="SUPFAM" id="SSF46785">
    <property type="entry name" value="Winged helix' DNA-binding domain"/>
    <property type="match status" value="1"/>
</dbReference>
<evidence type="ECO:0000313" key="7">
    <source>
        <dbReference type="EMBL" id="QDU64511.1"/>
    </source>
</evidence>
<evidence type="ECO:0000256" key="1">
    <source>
        <dbReference type="ARBA" id="ARBA00023015"/>
    </source>
</evidence>
<evidence type="ECO:0000313" key="8">
    <source>
        <dbReference type="Proteomes" id="UP000317093"/>
    </source>
</evidence>
<evidence type="ECO:0000256" key="2">
    <source>
        <dbReference type="ARBA" id="ARBA00023125"/>
    </source>
</evidence>
<dbReference type="InterPro" id="IPR014710">
    <property type="entry name" value="RmlC-like_jellyroll"/>
</dbReference>
<protein>
    <submittedName>
        <fullName evidence="7">cAMP receptor protein</fullName>
    </submittedName>
</protein>
<keyword evidence="8" id="KW-1185">Reference proteome</keyword>
<dbReference type="AlphaFoldDB" id="A0A518BBZ7"/>
<dbReference type="SMART" id="SM00419">
    <property type="entry name" value="HTH_CRP"/>
    <property type="match status" value="1"/>
</dbReference>
<dbReference type="PRINTS" id="PR00034">
    <property type="entry name" value="HTHCRP"/>
</dbReference>
<feature type="domain" description="Cyclic nucleotide-binding" evidence="5">
    <location>
        <begin position="12"/>
        <end position="115"/>
    </location>
</feature>